<evidence type="ECO:0000313" key="1">
    <source>
        <dbReference type="EMBL" id="CAG7641982.1"/>
    </source>
</evidence>
<dbReference type="RefSeq" id="WP_218094015.1">
    <property type="nucleotide sequence ID" value="NZ_CAJVAS010000022.1"/>
</dbReference>
<organism evidence="1 2">
    <name type="scientific">Paenibacillus solanacearum</name>
    <dbReference type="NCBI Taxonomy" id="2048548"/>
    <lineage>
        <taxon>Bacteria</taxon>
        <taxon>Bacillati</taxon>
        <taxon>Bacillota</taxon>
        <taxon>Bacilli</taxon>
        <taxon>Bacillales</taxon>
        <taxon>Paenibacillaceae</taxon>
        <taxon>Paenibacillus</taxon>
    </lineage>
</organism>
<dbReference type="EMBL" id="CAJVAS010000022">
    <property type="protein sequence ID" value="CAG7641982.1"/>
    <property type="molecule type" value="Genomic_DNA"/>
</dbReference>
<dbReference type="Proteomes" id="UP000693672">
    <property type="component" value="Unassembled WGS sequence"/>
</dbReference>
<name>A0A916K434_9BACL</name>
<comment type="caution">
    <text evidence="1">The sequence shown here is derived from an EMBL/GenBank/DDBJ whole genome shotgun (WGS) entry which is preliminary data.</text>
</comment>
<gene>
    <name evidence="1" type="ORF">PAESOLCIP111_04290</name>
</gene>
<reference evidence="1" key="1">
    <citation type="submission" date="2021-06" db="EMBL/GenBank/DDBJ databases">
        <authorList>
            <person name="Criscuolo A."/>
        </authorList>
    </citation>
    <scope>NUCLEOTIDE SEQUENCE</scope>
    <source>
        <strain evidence="1">CIP111600</strain>
    </source>
</reference>
<keyword evidence="2" id="KW-1185">Reference proteome</keyword>
<protein>
    <submittedName>
        <fullName evidence="1">Uncharacterized protein</fullName>
    </submittedName>
</protein>
<dbReference type="AlphaFoldDB" id="A0A916K434"/>
<proteinExistence type="predicted"/>
<accession>A0A916K434</accession>
<sequence length="388" mass="44639">MTAGTDIHWYERDTVEGLPWPDTADGLYARRYLLPMLGHPINTFIANIRTKLYVVQAGEHVIPVTVNDEEYDNSYVCSPYTHYVSYAKQELYLIQSRAARCVLSALLTIMGGLFKASRFNRTVHVNNWMVSTNLYPPCTPAQMKRVAKLARERFPGHAIVLRSLTESTHRGLMDALRQEGYRLVPSRQVYFLHPSNPAAMNAKARWLMKRDYALLASKQYEVLDHEELHPGDVPRLTELYRLLYLEKYSYDNPQFTEAFFELALKERLLHFRALRSKATGRIDAVLGYFCRNGIMTTPVFGYDTSLPQETGLYRMLSAVLMDTARRNGHLLHESSGAAQFKRNRGAIADIEYSAVYDAHLPWHRRASWAFLQSVLNRIGVPLLKKYKL</sequence>
<evidence type="ECO:0000313" key="2">
    <source>
        <dbReference type="Proteomes" id="UP000693672"/>
    </source>
</evidence>